<dbReference type="Pfam" id="PF18511">
    <property type="entry name" value="F-box_5"/>
    <property type="match status" value="1"/>
</dbReference>
<accession>A0A0K9Q1R8</accession>
<dbReference type="GO" id="GO:0019005">
    <property type="term" value="C:SCF ubiquitin ligase complex"/>
    <property type="evidence" value="ECO:0000318"/>
    <property type="project" value="GO_Central"/>
</dbReference>
<proteinExistence type="predicted"/>
<comment type="caution">
    <text evidence="3">The sequence shown here is derived from an EMBL/GenBank/DDBJ whole genome shotgun (WGS) entry which is preliminary data.</text>
</comment>
<dbReference type="OMA" id="KKKKCRY"/>
<dbReference type="STRING" id="29655.A0A0K9Q1R8"/>
<reference evidence="4" key="1">
    <citation type="journal article" date="2016" name="Nature">
        <title>The genome of the seagrass Zostera marina reveals angiosperm adaptation to the sea.</title>
        <authorList>
            <person name="Olsen J.L."/>
            <person name="Rouze P."/>
            <person name="Verhelst B."/>
            <person name="Lin Y.-C."/>
            <person name="Bayer T."/>
            <person name="Collen J."/>
            <person name="Dattolo E."/>
            <person name="De Paoli E."/>
            <person name="Dittami S."/>
            <person name="Maumus F."/>
            <person name="Michel G."/>
            <person name="Kersting A."/>
            <person name="Lauritano C."/>
            <person name="Lohaus R."/>
            <person name="Toepel M."/>
            <person name="Tonon T."/>
            <person name="Vanneste K."/>
            <person name="Amirebrahimi M."/>
            <person name="Brakel J."/>
            <person name="Bostroem C."/>
            <person name="Chovatia M."/>
            <person name="Grimwood J."/>
            <person name="Jenkins J.W."/>
            <person name="Jueterbock A."/>
            <person name="Mraz A."/>
            <person name="Stam W.T."/>
            <person name="Tice H."/>
            <person name="Bornberg-Bauer E."/>
            <person name="Green P.J."/>
            <person name="Pearson G.A."/>
            <person name="Procaccini G."/>
            <person name="Duarte C.M."/>
            <person name="Schmutz J."/>
            <person name="Reusch T.B.H."/>
            <person name="Van de Peer Y."/>
        </authorList>
    </citation>
    <scope>NUCLEOTIDE SEQUENCE [LARGE SCALE GENOMIC DNA]</scope>
    <source>
        <strain evidence="4">cv. Finnish</strain>
    </source>
</reference>
<dbReference type="PANTHER" id="PTHR13318">
    <property type="entry name" value="PARTNER OF PAIRED, ISOFORM B-RELATED"/>
    <property type="match status" value="1"/>
</dbReference>
<dbReference type="Gene3D" id="1.20.1280.50">
    <property type="match status" value="1"/>
</dbReference>
<organism evidence="3 4">
    <name type="scientific">Zostera marina</name>
    <name type="common">Eelgrass</name>
    <dbReference type="NCBI Taxonomy" id="29655"/>
    <lineage>
        <taxon>Eukaryota</taxon>
        <taxon>Viridiplantae</taxon>
        <taxon>Streptophyta</taxon>
        <taxon>Embryophyta</taxon>
        <taxon>Tracheophyta</taxon>
        <taxon>Spermatophyta</taxon>
        <taxon>Magnoliopsida</taxon>
        <taxon>Liliopsida</taxon>
        <taxon>Zosteraceae</taxon>
        <taxon>Zostera</taxon>
    </lineage>
</organism>
<feature type="domain" description="COI1 F-box" evidence="2">
    <location>
        <begin position="10"/>
        <end position="46"/>
    </location>
</feature>
<dbReference type="CDD" id="cd22159">
    <property type="entry name" value="F-box_AtTIR1-like"/>
    <property type="match status" value="1"/>
</dbReference>
<evidence type="ECO:0000256" key="1">
    <source>
        <dbReference type="SAM" id="MobiDB-lite"/>
    </source>
</evidence>
<dbReference type="Gene3D" id="3.80.10.10">
    <property type="entry name" value="Ribonuclease Inhibitor"/>
    <property type="match status" value="1"/>
</dbReference>
<gene>
    <name evidence="3" type="ORF">ZOSMA_117G00500</name>
</gene>
<sequence length="707" mass="79080">MGGTHLQDLPEVIQMNIVGLSNDTRSRNAMALVCRKWYFMERVTRTSITLRGNVRHLYQLPTCFQSVIHLDLSLLSPWGYSFFHFNPNSADADADAEANFHAVAVCLQRAFPLVTSLTVYARNSSVLHPLILQWPHLRRVKLVRWHQRPSSAPGSDFVSLFNHCTSLTDLDLSCFYCWTEDFPAALQASSPVATKYLTGLDLLSLSSVEGFRSHEILTISSACPSLHRFLAPCVFDQRYHGFVGDETLLILASNCKYLSKLHLVDHSALSAPRADPVDDANHTGFSSISPLGLQNAFAGLSMLEDLVLDVCHNVSDAGPALEGLNQLCPRLRSLKLGQFLGVCTAAALHLDGVAVCGGLTSLSIKNSADLTDAGLVTIARGCSRLSKFEIQGCRMVTVPGFRKLASMLRSTLVEVGISCCKYLDAPRSLSAIEPIRDRIKRLNIDWIGTLDDDVYDDDYVVVDDDDDDNDDVVGDGYDDDDGDLRKKKHRRQSEIVQKFPDCSFWCKAWKKLQHLSLWIPVAKVLSPLADIGFESCPELEEVCMKVEGDCRTCDVPSTETFGLISLMQYPKLSKMKLDCGDAIGYALTAPKGQLDLSLWERFYLSGIRELNLSELDYWPPQDKDMNQRSISLPAVGLLAECTSLRKLFIHGTAHEHFLRFLLNIPNLRDVQLREDYYPAPENDTSTEMRIDSCRRFDEALNRRFIPD</sequence>
<feature type="region of interest" description="Disordered" evidence="1">
    <location>
        <begin position="463"/>
        <end position="484"/>
    </location>
</feature>
<dbReference type="InterPro" id="IPR006553">
    <property type="entry name" value="Leu-rich_rpt_Cys-con_subtyp"/>
</dbReference>
<dbReference type="Proteomes" id="UP000036987">
    <property type="component" value="Unassembled WGS sequence"/>
</dbReference>
<dbReference type="InterPro" id="IPR041567">
    <property type="entry name" value="COI1_F-box"/>
</dbReference>
<dbReference type="PANTHER" id="PTHR13318:SF148">
    <property type="entry name" value="F-BOX PROTEIN MAX2"/>
    <property type="match status" value="1"/>
</dbReference>
<dbReference type="SMART" id="SM00367">
    <property type="entry name" value="LRR_CC"/>
    <property type="match status" value="4"/>
</dbReference>
<feature type="compositionally biased region" description="Acidic residues" evidence="1">
    <location>
        <begin position="463"/>
        <end position="482"/>
    </location>
</feature>
<dbReference type="GO" id="GO:0005634">
    <property type="term" value="C:nucleus"/>
    <property type="evidence" value="ECO:0000318"/>
    <property type="project" value="GO_Central"/>
</dbReference>
<evidence type="ECO:0000313" key="3">
    <source>
        <dbReference type="EMBL" id="KMZ75231.1"/>
    </source>
</evidence>
<name>A0A0K9Q1R8_ZOSMR</name>
<evidence type="ECO:0000313" key="4">
    <source>
        <dbReference type="Proteomes" id="UP000036987"/>
    </source>
</evidence>
<dbReference type="GO" id="GO:0031146">
    <property type="term" value="P:SCF-dependent proteasomal ubiquitin-dependent protein catabolic process"/>
    <property type="evidence" value="ECO:0000318"/>
    <property type="project" value="GO_Central"/>
</dbReference>
<dbReference type="SUPFAM" id="SSF52047">
    <property type="entry name" value="RNI-like"/>
    <property type="match status" value="2"/>
</dbReference>
<keyword evidence="4" id="KW-1185">Reference proteome</keyword>
<dbReference type="EMBL" id="LFYR01000192">
    <property type="protein sequence ID" value="KMZ75231.1"/>
    <property type="molecule type" value="Genomic_DNA"/>
</dbReference>
<protein>
    <submittedName>
        <fullName evidence="3">More axillary branches 2</fullName>
    </submittedName>
</protein>
<dbReference type="AlphaFoldDB" id="A0A0K9Q1R8"/>
<evidence type="ECO:0000259" key="2">
    <source>
        <dbReference type="Pfam" id="PF18511"/>
    </source>
</evidence>
<dbReference type="OrthoDB" id="550575at2759"/>
<dbReference type="InterPro" id="IPR032675">
    <property type="entry name" value="LRR_dom_sf"/>
</dbReference>